<name>A0A926UTK8_9CYAN</name>
<evidence type="ECO:0000256" key="9">
    <source>
        <dbReference type="ARBA" id="ARBA00023012"/>
    </source>
</evidence>
<dbReference type="RefSeq" id="WP_190351154.1">
    <property type="nucleotide sequence ID" value="NZ_JACJPY010000033.1"/>
</dbReference>
<dbReference type="InterPro" id="IPR036890">
    <property type="entry name" value="HATPase_C_sf"/>
</dbReference>
<comment type="caution">
    <text evidence="13">The sequence shown here is derived from an EMBL/GenBank/DDBJ whole genome shotgun (WGS) entry which is preliminary data.</text>
</comment>
<dbReference type="InterPro" id="IPR036097">
    <property type="entry name" value="HisK_dim/P_sf"/>
</dbReference>
<dbReference type="SUPFAM" id="SSF55874">
    <property type="entry name" value="ATPase domain of HSP90 chaperone/DNA topoisomerase II/histidine kinase"/>
    <property type="match status" value="1"/>
</dbReference>
<evidence type="ECO:0000256" key="7">
    <source>
        <dbReference type="ARBA" id="ARBA00022777"/>
    </source>
</evidence>
<evidence type="ECO:0000256" key="1">
    <source>
        <dbReference type="ARBA" id="ARBA00000085"/>
    </source>
</evidence>
<dbReference type="Pfam" id="PF02518">
    <property type="entry name" value="HATPase_c"/>
    <property type="match status" value="1"/>
</dbReference>
<dbReference type="PANTHER" id="PTHR45436">
    <property type="entry name" value="SENSOR HISTIDINE KINASE YKOH"/>
    <property type="match status" value="1"/>
</dbReference>
<accession>A0A926UTK8</accession>
<keyword evidence="10 11" id="KW-0472">Membrane</keyword>
<dbReference type="InterPro" id="IPR003594">
    <property type="entry name" value="HATPase_dom"/>
</dbReference>
<dbReference type="SUPFAM" id="SSF47384">
    <property type="entry name" value="Homodimeric domain of signal transducing histidine kinase"/>
    <property type="match status" value="1"/>
</dbReference>
<keyword evidence="7 13" id="KW-0418">Kinase</keyword>
<dbReference type="PRINTS" id="PR00344">
    <property type="entry name" value="BCTRLSENSOR"/>
</dbReference>
<dbReference type="PANTHER" id="PTHR45436:SF5">
    <property type="entry name" value="SENSOR HISTIDINE KINASE TRCS"/>
    <property type="match status" value="1"/>
</dbReference>
<reference evidence="13" key="1">
    <citation type="journal article" date="2015" name="ISME J.">
        <title>Draft Genome Sequence of Streptomyces incarnatus NRRL8089, which Produces the Nucleoside Antibiotic Sinefungin.</title>
        <authorList>
            <person name="Oshima K."/>
            <person name="Hattori M."/>
            <person name="Shimizu H."/>
            <person name="Fukuda K."/>
            <person name="Nemoto M."/>
            <person name="Inagaki K."/>
            <person name="Tamura T."/>
        </authorList>
    </citation>
    <scope>NUCLEOTIDE SEQUENCE</scope>
    <source>
        <strain evidence="13">FACHB-1277</strain>
    </source>
</reference>
<feature type="transmembrane region" description="Helical" evidence="11">
    <location>
        <begin position="17"/>
        <end position="39"/>
    </location>
</feature>
<dbReference type="InterPro" id="IPR003661">
    <property type="entry name" value="HisK_dim/P_dom"/>
</dbReference>
<dbReference type="Gene3D" id="1.10.287.130">
    <property type="match status" value="1"/>
</dbReference>
<evidence type="ECO:0000256" key="3">
    <source>
        <dbReference type="ARBA" id="ARBA00012438"/>
    </source>
</evidence>
<evidence type="ECO:0000256" key="10">
    <source>
        <dbReference type="ARBA" id="ARBA00023136"/>
    </source>
</evidence>
<dbReference type="GO" id="GO:0005886">
    <property type="term" value="C:plasma membrane"/>
    <property type="evidence" value="ECO:0007669"/>
    <property type="project" value="TreeGrafter"/>
</dbReference>
<feature type="domain" description="Histidine kinase" evidence="12">
    <location>
        <begin position="211"/>
        <end position="440"/>
    </location>
</feature>
<dbReference type="SMART" id="SM00387">
    <property type="entry name" value="HATPase_c"/>
    <property type="match status" value="1"/>
</dbReference>
<reference evidence="13" key="2">
    <citation type="submission" date="2020-08" db="EMBL/GenBank/DDBJ databases">
        <authorList>
            <person name="Chen M."/>
            <person name="Teng W."/>
            <person name="Zhao L."/>
            <person name="Hu C."/>
            <person name="Zhou Y."/>
            <person name="Han B."/>
            <person name="Song L."/>
            <person name="Shu W."/>
        </authorList>
    </citation>
    <scope>NUCLEOTIDE SEQUENCE</scope>
    <source>
        <strain evidence="13">FACHB-1277</strain>
    </source>
</reference>
<protein>
    <recommendedName>
        <fullName evidence="3">histidine kinase</fullName>
        <ecNumber evidence="3">2.7.13.3</ecNumber>
    </recommendedName>
</protein>
<keyword evidence="6 11" id="KW-0812">Transmembrane</keyword>
<comment type="catalytic activity">
    <reaction evidence="1">
        <text>ATP + protein L-histidine = ADP + protein N-phospho-L-histidine.</text>
        <dbReference type="EC" id="2.7.13.3"/>
    </reaction>
</comment>
<evidence type="ECO:0000256" key="2">
    <source>
        <dbReference type="ARBA" id="ARBA00004370"/>
    </source>
</evidence>
<feature type="transmembrane region" description="Helical" evidence="11">
    <location>
        <begin position="168"/>
        <end position="191"/>
    </location>
</feature>
<dbReference type="CDD" id="cd00075">
    <property type="entry name" value="HATPase"/>
    <property type="match status" value="1"/>
</dbReference>
<dbReference type="AlphaFoldDB" id="A0A926UTK8"/>
<dbReference type="EMBL" id="JACJPY010000033">
    <property type="protein sequence ID" value="MBD2150794.1"/>
    <property type="molecule type" value="Genomic_DNA"/>
</dbReference>
<dbReference type="SMART" id="SM00388">
    <property type="entry name" value="HisKA"/>
    <property type="match status" value="1"/>
</dbReference>
<sequence length="443" mass="49413">MNTAANSVFQSMRRRLALWYAIVTAILLIVFATGFYLYVQTTLIDRIDDTIDHVAEVIERSLIRSNLIDLESDFSHNFSANAQAIDADHIDIDWFAPSGEILWTTNSNVESLQPREKGILQPVYRTVHLAEIEPLRQMTEPIVINGKLLGYLRIRHPWFEVTKPIKQLFLDLAIGTTLMVFVVLLCGWWLAGIAMEPVRESYQRLKQFTADASHELRNPIAVIQTNVQVALADPDPAIPRSQLETIERITRRLGRLIEDLLFLARHDGGSNNHRQDICNLSQILSEVMEEQAAIAQQKQIDLELMLPSSDLSVVGDRDRLGRLFTNLVSNAIAYTPTGGKVQVATQPLTSQNQVQIQVHDTGIGIPETELSQIFERFYRYQSSKNSKPSSKSKSANPATSGSGLGLAIAQAIAESHQGKIKADSKVGQGTTFTVSLPMSCIHF</sequence>
<keyword evidence="9" id="KW-0902">Two-component regulatory system</keyword>
<evidence type="ECO:0000256" key="8">
    <source>
        <dbReference type="ARBA" id="ARBA00022989"/>
    </source>
</evidence>
<dbReference type="PROSITE" id="PS50109">
    <property type="entry name" value="HIS_KIN"/>
    <property type="match status" value="1"/>
</dbReference>
<dbReference type="InterPro" id="IPR004358">
    <property type="entry name" value="Sig_transdc_His_kin-like_C"/>
</dbReference>
<keyword evidence="14" id="KW-1185">Reference proteome</keyword>
<evidence type="ECO:0000256" key="6">
    <source>
        <dbReference type="ARBA" id="ARBA00022692"/>
    </source>
</evidence>
<evidence type="ECO:0000256" key="4">
    <source>
        <dbReference type="ARBA" id="ARBA00022553"/>
    </source>
</evidence>
<keyword evidence="5" id="KW-0808">Transferase</keyword>
<keyword evidence="8 11" id="KW-1133">Transmembrane helix</keyword>
<dbReference type="FunFam" id="3.30.565.10:FF:000006">
    <property type="entry name" value="Sensor histidine kinase WalK"/>
    <property type="match status" value="1"/>
</dbReference>
<dbReference type="InterPro" id="IPR050428">
    <property type="entry name" value="TCS_sensor_his_kinase"/>
</dbReference>
<organism evidence="13 14">
    <name type="scientific">Pseudanabaena cinerea FACHB-1277</name>
    <dbReference type="NCBI Taxonomy" id="2949581"/>
    <lineage>
        <taxon>Bacteria</taxon>
        <taxon>Bacillati</taxon>
        <taxon>Cyanobacteriota</taxon>
        <taxon>Cyanophyceae</taxon>
        <taxon>Pseudanabaenales</taxon>
        <taxon>Pseudanabaenaceae</taxon>
        <taxon>Pseudanabaena</taxon>
        <taxon>Pseudanabaena cinerea</taxon>
    </lineage>
</organism>
<comment type="subcellular location">
    <subcellularLocation>
        <location evidence="2">Membrane</location>
    </subcellularLocation>
</comment>
<proteinExistence type="predicted"/>
<dbReference type="Pfam" id="PF00512">
    <property type="entry name" value="HisKA"/>
    <property type="match status" value="1"/>
</dbReference>
<gene>
    <name evidence="13" type="ORF">H6F44_11775</name>
</gene>
<evidence type="ECO:0000313" key="13">
    <source>
        <dbReference type="EMBL" id="MBD2150794.1"/>
    </source>
</evidence>
<dbReference type="InterPro" id="IPR005467">
    <property type="entry name" value="His_kinase_dom"/>
</dbReference>
<dbReference type="Proteomes" id="UP000631421">
    <property type="component" value="Unassembled WGS sequence"/>
</dbReference>
<evidence type="ECO:0000256" key="5">
    <source>
        <dbReference type="ARBA" id="ARBA00022679"/>
    </source>
</evidence>
<dbReference type="CDD" id="cd00082">
    <property type="entry name" value="HisKA"/>
    <property type="match status" value="1"/>
</dbReference>
<evidence type="ECO:0000313" key="14">
    <source>
        <dbReference type="Proteomes" id="UP000631421"/>
    </source>
</evidence>
<evidence type="ECO:0000259" key="12">
    <source>
        <dbReference type="PROSITE" id="PS50109"/>
    </source>
</evidence>
<dbReference type="GO" id="GO:0000155">
    <property type="term" value="F:phosphorelay sensor kinase activity"/>
    <property type="evidence" value="ECO:0007669"/>
    <property type="project" value="InterPro"/>
</dbReference>
<evidence type="ECO:0000256" key="11">
    <source>
        <dbReference type="SAM" id="Phobius"/>
    </source>
</evidence>
<dbReference type="Gene3D" id="3.30.565.10">
    <property type="entry name" value="Histidine kinase-like ATPase, C-terminal domain"/>
    <property type="match status" value="1"/>
</dbReference>
<keyword evidence="4" id="KW-0597">Phosphoprotein</keyword>
<dbReference type="EC" id="2.7.13.3" evidence="3"/>